<dbReference type="AlphaFoldDB" id="A0ABD3NNY7"/>
<comment type="subcellular location">
    <subcellularLocation>
        <location evidence="1">Nucleus</location>
        <location evidence="1">Nucleolus</location>
    </subcellularLocation>
    <subcellularLocation>
        <location evidence="2">Nucleus</location>
        <location evidence="2">Nucleoplasm</location>
    </subcellularLocation>
</comment>
<evidence type="ECO:0000256" key="6">
    <source>
        <dbReference type="ARBA" id="ARBA00023242"/>
    </source>
</evidence>
<organism evidence="8 9">
    <name type="scientific">Stephanodiscus triporus</name>
    <dbReference type="NCBI Taxonomy" id="2934178"/>
    <lineage>
        <taxon>Eukaryota</taxon>
        <taxon>Sar</taxon>
        <taxon>Stramenopiles</taxon>
        <taxon>Ochrophyta</taxon>
        <taxon>Bacillariophyta</taxon>
        <taxon>Coscinodiscophyceae</taxon>
        <taxon>Thalassiosirophycidae</taxon>
        <taxon>Stephanodiscales</taxon>
        <taxon>Stephanodiscaceae</taxon>
        <taxon>Stephanodiscus</taxon>
    </lineage>
</organism>
<feature type="compositionally biased region" description="Acidic residues" evidence="7">
    <location>
        <begin position="254"/>
        <end position="274"/>
    </location>
</feature>
<comment type="caution">
    <text evidence="8">The sequence shown here is derived from an EMBL/GenBank/DDBJ whole genome shotgun (WGS) entry which is preliminary data.</text>
</comment>
<name>A0ABD3NNY7_9STRA</name>
<feature type="region of interest" description="Disordered" evidence="7">
    <location>
        <begin position="254"/>
        <end position="307"/>
    </location>
</feature>
<accession>A0ABD3NNY7</accession>
<dbReference type="EMBL" id="JALLAZ020001317">
    <property type="protein sequence ID" value="KAL3777038.1"/>
    <property type="molecule type" value="Genomic_DNA"/>
</dbReference>
<dbReference type="PANTHER" id="PTHR14211:SF7">
    <property type="entry name" value="RIBOSOME BIOGENESIS PROTEIN NOP53"/>
    <property type="match status" value="1"/>
</dbReference>
<feature type="compositionally biased region" description="Basic and acidic residues" evidence="7">
    <location>
        <begin position="23"/>
        <end position="43"/>
    </location>
</feature>
<keyword evidence="5" id="KW-0690">Ribosome biogenesis</keyword>
<evidence type="ECO:0000256" key="2">
    <source>
        <dbReference type="ARBA" id="ARBA00004642"/>
    </source>
</evidence>
<dbReference type="InterPro" id="IPR011687">
    <property type="entry name" value="Nop53/GLTSCR2"/>
</dbReference>
<gene>
    <name evidence="8" type="ORF">ACHAW5_005027</name>
</gene>
<dbReference type="GO" id="GO:0005654">
    <property type="term" value="C:nucleoplasm"/>
    <property type="evidence" value="ECO:0007669"/>
    <property type="project" value="UniProtKB-SubCell"/>
</dbReference>
<dbReference type="Pfam" id="PF07767">
    <property type="entry name" value="Nop53"/>
    <property type="match status" value="1"/>
</dbReference>
<protein>
    <recommendedName>
        <fullName evidence="4">Ribosome biogenesis protein NOP53</fullName>
    </recommendedName>
</protein>
<dbReference type="GO" id="GO:0005730">
    <property type="term" value="C:nucleolus"/>
    <property type="evidence" value="ECO:0007669"/>
    <property type="project" value="UniProtKB-SubCell"/>
</dbReference>
<feature type="region of interest" description="Disordered" evidence="7">
    <location>
        <begin position="439"/>
        <end position="458"/>
    </location>
</feature>
<feature type="region of interest" description="Disordered" evidence="7">
    <location>
        <begin position="145"/>
        <end position="181"/>
    </location>
</feature>
<evidence type="ECO:0000256" key="7">
    <source>
        <dbReference type="SAM" id="MobiDB-lite"/>
    </source>
</evidence>
<evidence type="ECO:0000256" key="3">
    <source>
        <dbReference type="ARBA" id="ARBA00008838"/>
    </source>
</evidence>
<evidence type="ECO:0000256" key="4">
    <source>
        <dbReference type="ARBA" id="ARBA00018339"/>
    </source>
</evidence>
<reference evidence="8 9" key="1">
    <citation type="submission" date="2024-10" db="EMBL/GenBank/DDBJ databases">
        <title>Updated reference genomes for cyclostephanoid diatoms.</title>
        <authorList>
            <person name="Roberts W.R."/>
            <person name="Alverson A.J."/>
        </authorList>
    </citation>
    <scope>NUCLEOTIDE SEQUENCE [LARGE SCALE GENOMIC DNA]</scope>
    <source>
        <strain evidence="8 9">AJA276-08</strain>
    </source>
</reference>
<evidence type="ECO:0000256" key="5">
    <source>
        <dbReference type="ARBA" id="ARBA00022517"/>
    </source>
</evidence>
<evidence type="ECO:0000256" key="1">
    <source>
        <dbReference type="ARBA" id="ARBA00004604"/>
    </source>
</evidence>
<dbReference type="PANTHER" id="PTHR14211">
    <property type="entry name" value="GLIOMA SUPPRESSOR CANDIDATE REGION GENE 2"/>
    <property type="match status" value="1"/>
</dbReference>
<comment type="similarity">
    <text evidence="3">Belongs to the NOP53 family.</text>
</comment>
<keyword evidence="9" id="KW-1185">Reference proteome</keyword>
<keyword evidence="6" id="KW-0539">Nucleus</keyword>
<proteinExistence type="inferred from homology"/>
<dbReference type="GO" id="GO:0000027">
    <property type="term" value="P:ribosomal large subunit assembly"/>
    <property type="evidence" value="ECO:0007669"/>
    <property type="project" value="UniProtKB-UniRule"/>
</dbReference>
<feature type="region of interest" description="Disordered" evidence="7">
    <location>
        <begin position="1"/>
        <end position="97"/>
    </location>
</feature>
<evidence type="ECO:0000313" key="8">
    <source>
        <dbReference type="EMBL" id="KAL3777038.1"/>
    </source>
</evidence>
<dbReference type="Proteomes" id="UP001530315">
    <property type="component" value="Unassembled WGS sequence"/>
</dbReference>
<evidence type="ECO:0000313" key="9">
    <source>
        <dbReference type="Proteomes" id="UP001530315"/>
    </source>
</evidence>
<sequence>MGRRSKQGASLRATRRANAANRQLEHALADRSEETRVRDKDDAELFVLDTSRHDGARAGPRRIRRSGGRGGGEGGDDDDEDEKANKRRRYRTEHSEREERMIRRLIRVHGRDGTIALAEAGRARSAGGRTGRLTSTGILAATGPSFDLWGDAPPPTTTTAASTTRRRSAGPPSGADDVGGAKKVGVGGVVVPSPPRLAVEVAHPGQSYRPDAEHHQEAIGVALSIEIRRNEAAEYKERPVSDGMSAYAREFMVDGDTDDDDTDDDDESGEEEDGKDGVATSTRTTIVKKRKGKLTRAQRNKQRRVKAEMVEIRERKARRAFLHQANEVRAHDEALRRAERVAAERRSEVERLRAERLSRPLGSDVWGALSRRDPISAPALPVALTEELSGRTDGIGGGGGSLRKVVPKGSLVTDRVESMAARNMIVKRKASEGRRIVQGKKRTNRVRGAEGGTEYMLM</sequence>
<feature type="compositionally biased region" description="Basic residues" evidence="7">
    <location>
        <begin position="286"/>
        <end position="304"/>
    </location>
</feature>